<dbReference type="InterPro" id="IPR012674">
    <property type="entry name" value="Calycin"/>
</dbReference>
<accession>A0AAQ4E701</accession>
<dbReference type="GO" id="GO:0030682">
    <property type="term" value="P:symbiont-mediated perturbation of host defenses"/>
    <property type="evidence" value="ECO:0007669"/>
    <property type="project" value="InterPro"/>
</dbReference>
<evidence type="ECO:0000313" key="1">
    <source>
        <dbReference type="EMBL" id="KAK8770465.1"/>
    </source>
</evidence>
<evidence type="ECO:0000313" key="2">
    <source>
        <dbReference type="Proteomes" id="UP001321473"/>
    </source>
</evidence>
<sequence length="68" mass="7708">MEAVIYYTNYENCVVGDVDYHGHQCSLWVKREVKDAVPQDCIDHFVDTCGVIVPPHSRDLCSDGEGDY</sequence>
<organism evidence="1 2">
    <name type="scientific">Amblyomma americanum</name>
    <name type="common">Lone star tick</name>
    <dbReference type="NCBI Taxonomy" id="6943"/>
    <lineage>
        <taxon>Eukaryota</taxon>
        <taxon>Metazoa</taxon>
        <taxon>Ecdysozoa</taxon>
        <taxon>Arthropoda</taxon>
        <taxon>Chelicerata</taxon>
        <taxon>Arachnida</taxon>
        <taxon>Acari</taxon>
        <taxon>Parasitiformes</taxon>
        <taxon>Ixodida</taxon>
        <taxon>Ixodoidea</taxon>
        <taxon>Ixodidae</taxon>
        <taxon>Amblyomminae</taxon>
        <taxon>Amblyomma</taxon>
    </lineage>
</organism>
<dbReference type="GO" id="GO:0043176">
    <property type="term" value="F:amine binding"/>
    <property type="evidence" value="ECO:0007669"/>
    <property type="project" value="InterPro"/>
</dbReference>
<dbReference type="Proteomes" id="UP001321473">
    <property type="component" value="Unassembled WGS sequence"/>
</dbReference>
<dbReference type="AlphaFoldDB" id="A0AAQ4E701"/>
<gene>
    <name evidence="1" type="ORF">V5799_013070</name>
</gene>
<dbReference type="SUPFAM" id="SSF50814">
    <property type="entry name" value="Lipocalins"/>
    <property type="match status" value="1"/>
</dbReference>
<dbReference type="Pfam" id="PF02098">
    <property type="entry name" value="His_binding"/>
    <property type="match status" value="1"/>
</dbReference>
<name>A0AAQ4E701_AMBAM</name>
<reference evidence="1 2" key="1">
    <citation type="journal article" date="2023" name="Arcadia Sci">
        <title>De novo assembly of a long-read Amblyomma americanum tick genome.</title>
        <authorList>
            <person name="Chou S."/>
            <person name="Poskanzer K.E."/>
            <person name="Rollins M."/>
            <person name="Thuy-Boun P.S."/>
        </authorList>
    </citation>
    <scope>NUCLEOTIDE SEQUENCE [LARGE SCALE GENOMIC DNA]</scope>
    <source>
        <strain evidence="1">F_SG_1</strain>
        <tissue evidence="1">Salivary glands</tissue>
    </source>
</reference>
<dbReference type="Gene3D" id="2.40.128.20">
    <property type="match status" value="1"/>
</dbReference>
<proteinExistence type="predicted"/>
<keyword evidence="2" id="KW-1185">Reference proteome</keyword>
<dbReference type="InterPro" id="IPR002970">
    <property type="entry name" value="Tick_his-bd"/>
</dbReference>
<protein>
    <submittedName>
        <fullName evidence="1">Uncharacterized protein</fullName>
    </submittedName>
</protein>
<comment type="caution">
    <text evidence="1">The sequence shown here is derived from an EMBL/GenBank/DDBJ whole genome shotgun (WGS) entry which is preliminary data.</text>
</comment>
<dbReference type="EMBL" id="JARKHS020021108">
    <property type="protein sequence ID" value="KAK8770465.1"/>
    <property type="molecule type" value="Genomic_DNA"/>
</dbReference>